<proteinExistence type="predicted"/>
<feature type="signal peptide" evidence="1">
    <location>
        <begin position="1"/>
        <end position="27"/>
    </location>
</feature>
<protein>
    <recommendedName>
        <fullName evidence="4">Secreted protein</fullName>
    </recommendedName>
</protein>
<gene>
    <name evidence="2" type="ORF">Scep_014548</name>
</gene>
<evidence type="ECO:0000313" key="3">
    <source>
        <dbReference type="Proteomes" id="UP001419268"/>
    </source>
</evidence>
<dbReference type="Proteomes" id="UP001419268">
    <property type="component" value="Unassembled WGS sequence"/>
</dbReference>
<evidence type="ECO:0000313" key="2">
    <source>
        <dbReference type="EMBL" id="KAK9125702.1"/>
    </source>
</evidence>
<keyword evidence="1" id="KW-0732">Signal</keyword>
<keyword evidence="3" id="KW-1185">Reference proteome</keyword>
<dbReference type="AlphaFoldDB" id="A0AAP0J3I9"/>
<accession>A0AAP0J3I9</accession>
<name>A0AAP0J3I9_9MAGN</name>
<evidence type="ECO:0000256" key="1">
    <source>
        <dbReference type="SAM" id="SignalP"/>
    </source>
</evidence>
<reference evidence="2 3" key="1">
    <citation type="submission" date="2024-01" db="EMBL/GenBank/DDBJ databases">
        <title>Genome assemblies of Stephania.</title>
        <authorList>
            <person name="Yang L."/>
        </authorList>
    </citation>
    <scope>NUCLEOTIDE SEQUENCE [LARGE SCALE GENOMIC DNA]</scope>
    <source>
        <strain evidence="2">JXDWG</strain>
        <tissue evidence="2">Leaf</tissue>
    </source>
</reference>
<comment type="caution">
    <text evidence="2">The sequence shown here is derived from an EMBL/GenBank/DDBJ whole genome shotgun (WGS) entry which is preliminary data.</text>
</comment>
<sequence length="91" mass="9654">MSVSSSSLRCSAPLLFLSVIFVRPCSSSPLTDLHRLRLRHLRSLSCLLCIFEKTGDENAGGVASALAPSYSPFLLTCSPILLSLASALSSL</sequence>
<evidence type="ECO:0008006" key="4">
    <source>
        <dbReference type="Google" id="ProtNLM"/>
    </source>
</evidence>
<feature type="chain" id="PRO_5043018932" description="Secreted protein" evidence="1">
    <location>
        <begin position="28"/>
        <end position="91"/>
    </location>
</feature>
<dbReference type="EMBL" id="JBBNAG010000006">
    <property type="protein sequence ID" value="KAK9125702.1"/>
    <property type="molecule type" value="Genomic_DNA"/>
</dbReference>
<organism evidence="2 3">
    <name type="scientific">Stephania cephalantha</name>
    <dbReference type="NCBI Taxonomy" id="152367"/>
    <lineage>
        <taxon>Eukaryota</taxon>
        <taxon>Viridiplantae</taxon>
        <taxon>Streptophyta</taxon>
        <taxon>Embryophyta</taxon>
        <taxon>Tracheophyta</taxon>
        <taxon>Spermatophyta</taxon>
        <taxon>Magnoliopsida</taxon>
        <taxon>Ranunculales</taxon>
        <taxon>Menispermaceae</taxon>
        <taxon>Menispermoideae</taxon>
        <taxon>Cissampelideae</taxon>
        <taxon>Stephania</taxon>
    </lineage>
</organism>